<feature type="signal peptide" evidence="1">
    <location>
        <begin position="1"/>
        <end position="17"/>
    </location>
</feature>
<feature type="chain" id="PRO_5041277082" evidence="1">
    <location>
        <begin position="18"/>
        <end position="226"/>
    </location>
</feature>
<evidence type="ECO:0000313" key="3">
    <source>
        <dbReference type="Proteomes" id="UP001175227"/>
    </source>
</evidence>
<evidence type="ECO:0000313" key="2">
    <source>
        <dbReference type="EMBL" id="KAK0470953.1"/>
    </source>
</evidence>
<keyword evidence="1" id="KW-0732">Signal</keyword>
<comment type="caution">
    <text evidence="2">The sequence shown here is derived from an EMBL/GenBank/DDBJ whole genome shotgun (WGS) entry which is preliminary data.</text>
</comment>
<accession>A0AA39TZM7</accession>
<keyword evidence="3" id="KW-1185">Reference proteome</keyword>
<name>A0AA39TZM7_9AGAR</name>
<dbReference type="EMBL" id="JAUEPR010000057">
    <property type="protein sequence ID" value="KAK0470953.1"/>
    <property type="molecule type" value="Genomic_DNA"/>
</dbReference>
<evidence type="ECO:0000256" key="1">
    <source>
        <dbReference type="SAM" id="SignalP"/>
    </source>
</evidence>
<dbReference type="Proteomes" id="UP001175227">
    <property type="component" value="Unassembled WGS sequence"/>
</dbReference>
<proteinExistence type="predicted"/>
<gene>
    <name evidence="2" type="ORF">IW261DRAFT_1425625</name>
</gene>
<dbReference type="AlphaFoldDB" id="A0AA39TZM7"/>
<organism evidence="2 3">
    <name type="scientific">Armillaria novae-zelandiae</name>
    <dbReference type="NCBI Taxonomy" id="153914"/>
    <lineage>
        <taxon>Eukaryota</taxon>
        <taxon>Fungi</taxon>
        <taxon>Dikarya</taxon>
        <taxon>Basidiomycota</taxon>
        <taxon>Agaricomycotina</taxon>
        <taxon>Agaricomycetes</taxon>
        <taxon>Agaricomycetidae</taxon>
        <taxon>Agaricales</taxon>
        <taxon>Marasmiineae</taxon>
        <taxon>Physalacriaceae</taxon>
        <taxon>Armillaria</taxon>
    </lineage>
</organism>
<reference evidence="2" key="1">
    <citation type="submission" date="2023-06" db="EMBL/GenBank/DDBJ databases">
        <authorList>
            <consortium name="Lawrence Berkeley National Laboratory"/>
            <person name="Ahrendt S."/>
            <person name="Sahu N."/>
            <person name="Indic B."/>
            <person name="Wong-Bajracharya J."/>
            <person name="Merenyi Z."/>
            <person name="Ke H.-M."/>
            <person name="Monk M."/>
            <person name="Kocsube S."/>
            <person name="Drula E."/>
            <person name="Lipzen A."/>
            <person name="Balint B."/>
            <person name="Henrissat B."/>
            <person name="Andreopoulos B."/>
            <person name="Martin F.M."/>
            <person name="Harder C.B."/>
            <person name="Rigling D."/>
            <person name="Ford K.L."/>
            <person name="Foster G.D."/>
            <person name="Pangilinan J."/>
            <person name="Papanicolaou A."/>
            <person name="Barry K."/>
            <person name="LaButti K."/>
            <person name="Viragh M."/>
            <person name="Koriabine M."/>
            <person name="Yan M."/>
            <person name="Riley R."/>
            <person name="Champramary S."/>
            <person name="Plett K.L."/>
            <person name="Tsai I.J."/>
            <person name="Slot J."/>
            <person name="Sipos G."/>
            <person name="Plett J."/>
            <person name="Nagy L.G."/>
            <person name="Grigoriev I.V."/>
        </authorList>
    </citation>
    <scope>NUCLEOTIDE SEQUENCE</scope>
    <source>
        <strain evidence="2">ICMP 16352</strain>
    </source>
</reference>
<sequence length="226" mass="24577">MTMPFCLLSLSISFWDSLFLCISINFVPTRRIDFRRAQSTRVALGIGLLSGRMQLGGQGGCSFAAYHSPYAPRVCPSQDIQLVAHFAVRRRIEFRGARAGAGEVARTGCLGGFRVASHCRSPRLTTLPLPQAHISASMSQYTLPGEGGFVPGRKKTGGSVHDVVFLVSRAHDIVNGWSLTLKFCAKATHLLLASKGTASYFELTSDDKLGWDTRLISDADGRTTIR</sequence>
<protein>
    <submittedName>
        <fullName evidence="2">Uncharacterized protein</fullName>
    </submittedName>
</protein>